<keyword evidence="2" id="KW-0812">Transmembrane</keyword>
<evidence type="ECO:0000313" key="3">
    <source>
        <dbReference type="Proteomes" id="UP000095282"/>
    </source>
</evidence>
<feature type="transmembrane region" description="Helical" evidence="2">
    <location>
        <begin position="20"/>
        <end position="41"/>
    </location>
</feature>
<keyword evidence="3" id="KW-1185">Reference proteome</keyword>
<dbReference type="AlphaFoldDB" id="A0A1I7V4H2"/>
<protein>
    <submittedName>
        <fullName evidence="4">Ovule protein</fullName>
    </submittedName>
</protein>
<proteinExistence type="predicted"/>
<feature type="region of interest" description="Disordered" evidence="1">
    <location>
        <begin position="50"/>
        <end position="72"/>
    </location>
</feature>
<accession>A0A1I7V4H2</accession>
<feature type="compositionally biased region" description="Polar residues" evidence="1">
    <location>
        <begin position="56"/>
        <end position="72"/>
    </location>
</feature>
<evidence type="ECO:0000313" key="4">
    <source>
        <dbReference type="WBParaSite" id="Csp11.Scaffold630.g22305.t1"/>
    </source>
</evidence>
<dbReference type="Proteomes" id="UP000095282">
    <property type="component" value="Unplaced"/>
</dbReference>
<evidence type="ECO:0000256" key="2">
    <source>
        <dbReference type="SAM" id="Phobius"/>
    </source>
</evidence>
<name>A0A1I7V4H2_9PELO</name>
<keyword evidence="2" id="KW-1133">Transmembrane helix</keyword>
<evidence type="ECO:0000256" key="1">
    <source>
        <dbReference type="SAM" id="MobiDB-lite"/>
    </source>
</evidence>
<sequence length="72" mass="8320">MPPYSFVYSHRSVILFSVEFNYLISSLFFHYHSFLFGFSLLESSTKSSKSVEFDNLQGNKGGRNSNSIPNWE</sequence>
<reference evidence="4" key="1">
    <citation type="submission" date="2016-11" db="UniProtKB">
        <authorList>
            <consortium name="WormBaseParasite"/>
        </authorList>
    </citation>
    <scope>IDENTIFICATION</scope>
</reference>
<keyword evidence="2" id="KW-0472">Membrane</keyword>
<organism evidence="3 4">
    <name type="scientific">Caenorhabditis tropicalis</name>
    <dbReference type="NCBI Taxonomy" id="1561998"/>
    <lineage>
        <taxon>Eukaryota</taxon>
        <taxon>Metazoa</taxon>
        <taxon>Ecdysozoa</taxon>
        <taxon>Nematoda</taxon>
        <taxon>Chromadorea</taxon>
        <taxon>Rhabditida</taxon>
        <taxon>Rhabditina</taxon>
        <taxon>Rhabditomorpha</taxon>
        <taxon>Rhabditoidea</taxon>
        <taxon>Rhabditidae</taxon>
        <taxon>Peloderinae</taxon>
        <taxon>Caenorhabditis</taxon>
    </lineage>
</organism>
<dbReference type="WBParaSite" id="Csp11.Scaffold630.g22305.t1">
    <property type="protein sequence ID" value="Csp11.Scaffold630.g22305.t1"/>
    <property type="gene ID" value="Csp11.Scaffold630.g22305"/>
</dbReference>